<proteinExistence type="predicted"/>
<dbReference type="EMBL" id="RWYU02000005">
    <property type="protein sequence ID" value="RYJ61808.1"/>
    <property type="molecule type" value="Genomic_DNA"/>
</dbReference>
<reference evidence="1 2" key="1">
    <citation type="submission" date="2019-01" db="EMBL/GenBank/DDBJ databases">
        <title>High-quality draft genome of. Pseudomonas songnenensis str. L103, a full-fledged denitrifier isolated from 100 meters deep aquifer in a heavily nitrogen fertilized agricultural area.</title>
        <authorList>
            <person name="Liu M."/>
            <person name="Liu B."/>
        </authorList>
    </citation>
    <scope>NUCLEOTIDE SEQUENCE [LARGE SCALE GENOMIC DNA]</scope>
    <source>
        <strain evidence="1 2">L103</strain>
    </source>
</reference>
<protein>
    <submittedName>
        <fullName evidence="1">Uncharacterized protein</fullName>
    </submittedName>
</protein>
<dbReference type="AlphaFoldDB" id="A0A482UIF9"/>
<sequence>MIEKSVIFHIGDAEKEFNMKIVSTVLAVLAWSGISQAASENNPYNQYIQSLRAEHVYEDENVTLFVLDNRDAVYIFRVEGVTARKNAKLSEYIPRVFVHNAYHGIYNLSCTEGDYDMPDDGNQYVVYDCALKPNEFYKHHKK</sequence>
<dbReference type="Proteomes" id="UP000282800">
    <property type="component" value="Unassembled WGS sequence"/>
</dbReference>
<evidence type="ECO:0000313" key="1">
    <source>
        <dbReference type="EMBL" id="RYJ61808.1"/>
    </source>
</evidence>
<evidence type="ECO:0000313" key="2">
    <source>
        <dbReference type="Proteomes" id="UP000282800"/>
    </source>
</evidence>
<accession>A0A482UIF9</accession>
<gene>
    <name evidence="1" type="ORF">EJA06_014005</name>
</gene>
<dbReference type="RefSeq" id="WP_126189787.1">
    <property type="nucleotide sequence ID" value="NZ_RWYU02000005.1"/>
</dbReference>
<name>A0A482UIF9_9PSED</name>
<organism evidence="1 2">
    <name type="scientific">Pseudomonas songnenensis</name>
    <dbReference type="NCBI Taxonomy" id="1176259"/>
    <lineage>
        <taxon>Bacteria</taxon>
        <taxon>Pseudomonadati</taxon>
        <taxon>Pseudomonadota</taxon>
        <taxon>Gammaproteobacteria</taxon>
        <taxon>Pseudomonadales</taxon>
        <taxon>Pseudomonadaceae</taxon>
        <taxon>Pseudomonas</taxon>
    </lineage>
</organism>
<comment type="caution">
    <text evidence="1">The sequence shown here is derived from an EMBL/GenBank/DDBJ whole genome shotgun (WGS) entry which is preliminary data.</text>
</comment>